<dbReference type="RefSeq" id="WP_344823784.1">
    <property type="nucleotide sequence ID" value="NZ_BAABEZ010000014.1"/>
</dbReference>
<gene>
    <name evidence="2" type="ORF">GCM10023092_11470</name>
</gene>
<evidence type="ECO:0000313" key="3">
    <source>
        <dbReference type="Proteomes" id="UP001501410"/>
    </source>
</evidence>
<protein>
    <submittedName>
        <fullName evidence="2">Thioredoxin domain-containing protein</fullName>
    </submittedName>
</protein>
<dbReference type="InterPro" id="IPR036249">
    <property type="entry name" value="Thioredoxin-like_sf"/>
</dbReference>
<dbReference type="PANTHER" id="PTHR42899">
    <property type="entry name" value="SPERMATOGENESIS-ASSOCIATED PROTEIN 20"/>
    <property type="match status" value="1"/>
</dbReference>
<dbReference type="InterPro" id="IPR008928">
    <property type="entry name" value="6-hairpin_glycosidase_sf"/>
</dbReference>
<dbReference type="Proteomes" id="UP001501410">
    <property type="component" value="Unassembled WGS sequence"/>
</dbReference>
<dbReference type="InterPro" id="IPR004879">
    <property type="entry name" value="Ssp411-like_TRX"/>
</dbReference>
<name>A0ABP8ML31_9BACT</name>
<comment type="caution">
    <text evidence="2">The sequence shown here is derived from an EMBL/GenBank/DDBJ whole genome shotgun (WGS) entry which is preliminary data.</text>
</comment>
<evidence type="ECO:0000313" key="2">
    <source>
        <dbReference type="EMBL" id="GAA4452438.1"/>
    </source>
</evidence>
<dbReference type="SUPFAM" id="SSF52833">
    <property type="entry name" value="Thioredoxin-like"/>
    <property type="match status" value="1"/>
</dbReference>
<dbReference type="PIRSF" id="PIRSF006402">
    <property type="entry name" value="UCP006402_thioredoxin"/>
    <property type="match status" value="1"/>
</dbReference>
<keyword evidence="3" id="KW-1185">Reference proteome</keyword>
<organism evidence="2 3">
    <name type="scientific">Rurimicrobium arvi</name>
    <dbReference type="NCBI Taxonomy" id="2049916"/>
    <lineage>
        <taxon>Bacteria</taxon>
        <taxon>Pseudomonadati</taxon>
        <taxon>Bacteroidota</taxon>
        <taxon>Chitinophagia</taxon>
        <taxon>Chitinophagales</taxon>
        <taxon>Chitinophagaceae</taxon>
        <taxon>Rurimicrobium</taxon>
    </lineage>
</organism>
<dbReference type="CDD" id="cd02955">
    <property type="entry name" value="SSP411"/>
    <property type="match status" value="1"/>
</dbReference>
<accession>A0ABP8ML31</accession>
<dbReference type="InterPro" id="IPR024705">
    <property type="entry name" value="Ssp411"/>
</dbReference>
<reference evidence="3" key="1">
    <citation type="journal article" date="2019" name="Int. J. Syst. Evol. Microbiol.">
        <title>The Global Catalogue of Microorganisms (GCM) 10K type strain sequencing project: providing services to taxonomists for standard genome sequencing and annotation.</title>
        <authorList>
            <consortium name="The Broad Institute Genomics Platform"/>
            <consortium name="The Broad Institute Genome Sequencing Center for Infectious Disease"/>
            <person name="Wu L."/>
            <person name="Ma J."/>
        </authorList>
    </citation>
    <scope>NUCLEOTIDE SEQUENCE [LARGE SCALE GENOMIC DNA]</scope>
    <source>
        <strain evidence="3">JCM 31921</strain>
    </source>
</reference>
<evidence type="ECO:0000259" key="1">
    <source>
        <dbReference type="Pfam" id="PF03190"/>
    </source>
</evidence>
<dbReference type="PANTHER" id="PTHR42899:SF1">
    <property type="entry name" value="SPERMATOGENESIS-ASSOCIATED PROTEIN 20"/>
    <property type="match status" value="1"/>
</dbReference>
<feature type="domain" description="Spermatogenesis-associated protein 20-like TRX" evidence="1">
    <location>
        <begin position="3"/>
        <end position="163"/>
    </location>
</feature>
<dbReference type="Gene3D" id="1.50.10.10">
    <property type="match status" value="1"/>
</dbReference>
<dbReference type="EMBL" id="BAABEZ010000014">
    <property type="protein sequence ID" value="GAA4452438.1"/>
    <property type="molecule type" value="Genomic_DNA"/>
</dbReference>
<dbReference type="Pfam" id="PF03190">
    <property type="entry name" value="Thioredox_DsbH"/>
    <property type="match status" value="1"/>
</dbReference>
<proteinExistence type="predicted"/>
<dbReference type="Gene3D" id="3.40.30.10">
    <property type="entry name" value="Glutaredoxin"/>
    <property type="match status" value="1"/>
</dbReference>
<sequence>MANRLINEQSPYLKQHAHNPVDWFPWGEEAFAQAKAQNKPVLVSIGYAACHWCHVMERESFEDTETAAVMNQSFVCIKVDREEHPDVDDFYMSAVQTLTGSGGWPLNVFVTPDKLPFYGGTYFPPVPAHGRPSWKQLLERMAQVWQEHPGEALQQADQMLAHLQNAAKQTTADAGSGWTDEDIATAIDALLKQADTVHGGFGRAPKFPSTMAIGLLLERARFTGDKEALRQALLSLDKMIGGGIYDQIGGGFSRYSVDAVWLVPHFEKMLYDNALLLSVLTDAYQLTGKPQYREVIEQTIAFLQREMRHPEGGYYAALDADSEGVEGKFYCWTIEEWNALMQAFPAYVAAYFGVEKEGNWEHTNILHRALDIQTICAQEGISEAELTAVIREASAVLLESRNKRIRPGTDDKVLLGWNALLNQAFSKAGVVLKREDLIEEARSHMDWLLKKFEVAASPKHTWKDGFARIEAKLDDLAFLCRAMIQLSQALSSEAYLLQAIRLSEEVLQRFKAEDGPLLYYTSSADRMLPYRKPEIYDGVNPSSNAVMAEVLHVLGILQENAQWIGLSEQMIRSQKKAAMRYPTSFAYWALLGQRLRYGYRSIVITGNDQENVKNEVCEKFLPNCFYFFEKEENFVTMPFRKGYMPETYIFVCTKDACRAPLDRLPENIDFAIL</sequence>
<dbReference type="InterPro" id="IPR012341">
    <property type="entry name" value="6hp_glycosidase-like_sf"/>
</dbReference>
<dbReference type="SUPFAM" id="SSF48208">
    <property type="entry name" value="Six-hairpin glycosidases"/>
    <property type="match status" value="1"/>
</dbReference>